<dbReference type="Gene3D" id="1.10.510.10">
    <property type="entry name" value="Transferase(Phosphotransferase) domain 1"/>
    <property type="match status" value="1"/>
</dbReference>
<sequence>MSTFKEAFSQFSKNPTSESLGCFAGQIEVISKQLPMEEVKLELMVCMKAILYEEQFSAVRQDETMLRLYKIMGRISTKLGAHGIYQQLDKKGHFSNSIKFFLQWAEELGKDKSLSKFEKVLNLARERLASKMTVSQIESGFRDLADEYFSTEDVQNMFVNPDDTMSLFDVRVVNNAIGKRSKRRSSVVFLRNTAPLNCEKAAFGPKTKTNIRAEFIDTPDCFGISIEEFRYAQFRDDCGEDVEGAEKRRDSGIVTTQHKIDEEDKMAREAVENRMNAKKRNLSAVREDSGEEEKKSRVYSPLVPTKDAHRQPLRNSNVQSHINENIPSTITLSSGTDVSLPSDGVEEDEKLRQMSAAKTRTLSTSSRYSTASTRTAKSASGLDLMVETNCQEAHAMFSDTVHLGNEKTLICADDSDIIVTKDLAPTQPTNVTTDFSVLCDPDPTMTMNDPQPKKSLPGLNLIYDDMIQQQPVEDDFKEKEEDEKPKPKLTPAEKEESILSSLTTPPSYQDIDLLDEEPIRGGFAALTRGNIVTSTPAGSIPFMCVEEYFGNKEEENERQAAEPTFVPPSTSTFQRLMRRKSQAATATAAPPVPVQVPVSVKKPAQPNTSMDCLSDNLGRRLSLGADEIINAIEDAAETTGCKNRRRSEVMKGDVNPWDEDLRKKLMSLVRPPTNMHEFKTRSPKIQAMRDFEAGGEKFRIQTIIGQGGYAKVYRAINDEEKTVAVKYEVPGCAWEVYICDQMRHRLIKENSRDRVRMADWCIMQVIDAYVFSNASLLVNEYHEYGTLLELANNMKDPNWHILCFLVTQMAWILKEVHSCNIIHGDIKPDNFIITRKIDPSWGKESIQNSDAFVIKLIDWGRAIDMLPLVGRTFKGRAGTEGFDSPEMVDGRPWTYQADFFGFAATMTVLATGKYAKLHGDAVGNYSLNVDIKRRNILRETIQSNISTLLNIPSCNQLPDWNATLKSFTDVWNSEFEISAWKQALAKFNEACEHATAPKV</sequence>
<feature type="compositionally biased region" description="Basic and acidic residues" evidence="8">
    <location>
        <begin position="285"/>
        <end position="296"/>
    </location>
</feature>
<dbReference type="EnsemblMetazoa" id="CJA00422.1">
    <property type="protein sequence ID" value="CJA00422.1"/>
    <property type="gene ID" value="WBGene00119626"/>
</dbReference>
<feature type="region of interest" description="Disordered" evidence="8">
    <location>
        <begin position="278"/>
        <end position="301"/>
    </location>
</feature>
<protein>
    <submittedName>
        <fullName evidence="10">Protein kinase domain-containing protein</fullName>
    </submittedName>
</protein>
<dbReference type="SMART" id="SM00220">
    <property type="entry name" value="S_TKc"/>
    <property type="match status" value="1"/>
</dbReference>
<dbReference type="PROSITE" id="PS50011">
    <property type="entry name" value="PROTEIN_KINASE_DOM"/>
    <property type="match status" value="1"/>
</dbReference>
<dbReference type="GO" id="GO:0000776">
    <property type="term" value="C:kinetochore"/>
    <property type="evidence" value="ECO:0007669"/>
    <property type="project" value="UniProtKB-KW"/>
</dbReference>
<organism evidence="10 11">
    <name type="scientific">Caenorhabditis japonica</name>
    <dbReference type="NCBI Taxonomy" id="281687"/>
    <lineage>
        <taxon>Eukaryota</taxon>
        <taxon>Metazoa</taxon>
        <taxon>Ecdysozoa</taxon>
        <taxon>Nematoda</taxon>
        <taxon>Chromadorea</taxon>
        <taxon>Rhabditida</taxon>
        <taxon>Rhabditina</taxon>
        <taxon>Rhabditomorpha</taxon>
        <taxon>Rhabditoidea</taxon>
        <taxon>Rhabditidae</taxon>
        <taxon>Peloderinae</taxon>
        <taxon>Caenorhabditis</taxon>
    </lineage>
</organism>
<proteinExistence type="predicted"/>
<dbReference type="SUPFAM" id="SSF56112">
    <property type="entry name" value="Protein kinase-like (PK-like)"/>
    <property type="match status" value="1"/>
</dbReference>
<feature type="binding site" evidence="7">
    <location>
        <position position="726"/>
    </location>
    <ligand>
        <name>ATP</name>
        <dbReference type="ChEBI" id="CHEBI:30616"/>
    </ligand>
</feature>
<dbReference type="Proteomes" id="UP000005237">
    <property type="component" value="Unassembled WGS sequence"/>
</dbReference>
<evidence type="ECO:0000256" key="6">
    <source>
        <dbReference type="ARBA" id="ARBA00023328"/>
    </source>
</evidence>
<dbReference type="AlphaFoldDB" id="A0A8R1DEZ8"/>
<keyword evidence="4" id="KW-0995">Kinetochore</keyword>
<dbReference type="Pfam" id="PF00069">
    <property type="entry name" value="Pkinase"/>
    <property type="match status" value="1"/>
</dbReference>
<reference evidence="10" key="2">
    <citation type="submission" date="2022-06" db="UniProtKB">
        <authorList>
            <consortium name="EnsemblMetazoa"/>
        </authorList>
    </citation>
    <scope>IDENTIFICATION</scope>
    <source>
        <strain evidence="10">DF5081</strain>
    </source>
</reference>
<keyword evidence="3 7" id="KW-0547">Nucleotide-binding</keyword>
<dbReference type="GO" id="GO:0032991">
    <property type="term" value="C:protein-containing complex"/>
    <property type="evidence" value="ECO:0007669"/>
    <property type="project" value="UniProtKB-ARBA"/>
</dbReference>
<keyword evidence="11" id="KW-1185">Reference proteome</keyword>
<dbReference type="GO" id="GO:0051754">
    <property type="term" value="P:meiotic sister chromatid cohesion, centromeric"/>
    <property type="evidence" value="ECO:0007669"/>
    <property type="project" value="TreeGrafter"/>
</dbReference>
<dbReference type="PROSITE" id="PS00107">
    <property type="entry name" value="PROTEIN_KINASE_ATP"/>
    <property type="match status" value="1"/>
</dbReference>
<dbReference type="PANTHER" id="PTHR14030">
    <property type="entry name" value="MITOTIC CHECKPOINT SERINE/THREONINE-PROTEIN KINASE BUB1"/>
    <property type="match status" value="1"/>
</dbReference>
<evidence type="ECO:0000256" key="8">
    <source>
        <dbReference type="SAM" id="MobiDB-lite"/>
    </source>
</evidence>
<keyword evidence="6" id="KW-0137">Centromere</keyword>
<comment type="subcellular location">
    <subcellularLocation>
        <location evidence="1">Chromosome</location>
        <location evidence="1">Centromere</location>
        <location evidence="1">Kinetochore</location>
    </subcellularLocation>
</comment>
<evidence type="ECO:0000256" key="3">
    <source>
        <dbReference type="ARBA" id="ARBA00022741"/>
    </source>
</evidence>
<evidence type="ECO:0000256" key="2">
    <source>
        <dbReference type="ARBA" id="ARBA00022454"/>
    </source>
</evidence>
<keyword evidence="5 7" id="KW-0067">ATP-binding</keyword>
<dbReference type="InterPro" id="IPR000719">
    <property type="entry name" value="Prot_kinase_dom"/>
</dbReference>
<dbReference type="GO" id="GO:0005524">
    <property type="term" value="F:ATP binding"/>
    <property type="evidence" value="ECO:0007669"/>
    <property type="project" value="UniProtKB-UniRule"/>
</dbReference>
<evidence type="ECO:0000259" key="9">
    <source>
        <dbReference type="PROSITE" id="PS50011"/>
    </source>
</evidence>
<dbReference type="GO" id="GO:0004672">
    <property type="term" value="F:protein kinase activity"/>
    <property type="evidence" value="ECO:0007669"/>
    <property type="project" value="InterPro"/>
</dbReference>
<dbReference type="InterPro" id="IPR011009">
    <property type="entry name" value="Kinase-like_dom_sf"/>
</dbReference>
<reference evidence="11" key="1">
    <citation type="submission" date="2010-08" db="EMBL/GenBank/DDBJ databases">
        <authorList>
            <consortium name="Caenorhabditis japonica Sequencing Consortium"/>
            <person name="Wilson R.K."/>
        </authorList>
    </citation>
    <scope>NUCLEOTIDE SEQUENCE [LARGE SCALE GENOMIC DNA]</scope>
    <source>
        <strain evidence="11">DF5081</strain>
    </source>
</reference>
<evidence type="ECO:0000256" key="7">
    <source>
        <dbReference type="PROSITE-ProRule" id="PRU10141"/>
    </source>
</evidence>
<evidence type="ECO:0000256" key="4">
    <source>
        <dbReference type="ARBA" id="ARBA00022838"/>
    </source>
</evidence>
<accession>A0A8R1DEZ8</accession>
<dbReference type="GO" id="GO:0007094">
    <property type="term" value="P:mitotic spindle assembly checkpoint signaling"/>
    <property type="evidence" value="ECO:0007669"/>
    <property type="project" value="InterPro"/>
</dbReference>
<evidence type="ECO:0000256" key="1">
    <source>
        <dbReference type="ARBA" id="ARBA00004629"/>
    </source>
</evidence>
<dbReference type="GO" id="GO:0005634">
    <property type="term" value="C:nucleus"/>
    <property type="evidence" value="ECO:0007669"/>
    <property type="project" value="TreeGrafter"/>
</dbReference>
<keyword evidence="2" id="KW-0158">Chromosome</keyword>
<feature type="region of interest" description="Disordered" evidence="8">
    <location>
        <begin position="475"/>
        <end position="504"/>
    </location>
</feature>
<dbReference type="FunFam" id="1.10.510.10:FF:001544">
    <property type="entry name" value="Protein CBG12075"/>
    <property type="match status" value="1"/>
</dbReference>
<name>A0A8R1DEZ8_CAEJA</name>
<dbReference type="PROSITE" id="PS00108">
    <property type="entry name" value="PROTEIN_KINASE_ST"/>
    <property type="match status" value="1"/>
</dbReference>
<evidence type="ECO:0000256" key="5">
    <source>
        <dbReference type="ARBA" id="ARBA00022840"/>
    </source>
</evidence>
<evidence type="ECO:0000313" key="11">
    <source>
        <dbReference type="Proteomes" id="UP000005237"/>
    </source>
</evidence>
<dbReference type="PANTHER" id="PTHR14030:SF4">
    <property type="entry name" value="BUB1 KINASE, ISOFORM A-RELATED"/>
    <property type="match status" value="1"/>
</dbReference>
<evidence type="ECO:0000313" key="10">
    <source>
        <dbReference type="EnsemblMetazoa" id="CJA00422.1"/>
    </source>
</evidence>
<dbReference type="InterPro" id="IPR015661">
    <property type="entry name" value="Bub1/Mad3"/>
</dbReference>
<feature type="domain" description="Protein kinase" evidence="9">
    <location>
        <begin position="698"/>
        <end position="999"/>
    </location>
</feature>
<feature type="compositionally biased region" description="Basic and acidic residues" evidence="8">
    <location>
        <begin position="475"/>
        <end position="497"/>
    </location>
</feature>
<dbReference type="InterPro" id="IPR008271">
    <property type="entry name" value="Ser/Thr_kinase_AS"/>
</dbReference>
<dbReference type="InterPro" id="IPR017441">
    <property type="entry name" value="Protein_kinase_ATP_BS"/>
</dbReference>